<evidence type="ECO:0000313" key="1">
    <source>
        <dbReference type="EMBL" id="THG24935.1"/>
    </source>
</evidence>
<organism evidence="1 2">
    <name type="scientific">Bifidobacterium pseudolongum</name>
    <dbReference type="NCBI Taxonomy" id="1694"/>
    <lineage>
        <taxon>Bacteria</taxon>
        <taxon>Bacillati</taxon>
        <taxon>Actinomycetota</taxon>
        <taxon>Actinomycetes</taxon>
        <taxon>Bifidobacteriales</taxon>
        <taxon>Bifidobacteriaceae</taxon>
        <taxon>Bifidobacterium</taxon>
    </lineage>
</organism>
<gene>
    <name evidence="1" type="ORF">E5991_06965</name>
</gene>
<dbReference type="AlphaFoldDB" id="A0A4S4F7W7"/>
<evidence type="ECO:0000313" key="2">
    <source>
        <dbReference type="Proteomes" id="UP000306798"/>
    </source>
</evidence>
<accession>A0A4S4F7W7</accession>
<reference evidence="1 2" key="1">
    <citation type="submission" date="2019-04" db="EMBL/GenBank/DDBJ databases">
        <title>Microbes associate with the intestines of laboratory mice.</title>
        <authorList>
            <person name="Navarre W."/>
            <person name="Wong E."/>
            <person name="Huang K.C."/>
            <person name="Tropini C."/>
            <person name="Ng K."/>
            <person name="Yu B."/>
        </authorList>
    </citation>
    <scope>NUCLEOTIDE SEQUENCE [LARGE SCALE GENOMIC DNA]</scope>
    <source>
        <strain evidence="1 2">NM87_A27A</strain>
    </source>
</reference>
<dbReference type="RefSeq" id="WP_136511484.1">
    <property type="nucleotide sequence ID" value="NZ_JAIZGY010000007.1"/>
</dbReference>
<dbReference type="Proteomes" id="UP000306798">
    <property type="component" value="Unassembled WGS sequence"/>
</dbReference>
<protein>
    <submittedName>
        <fullName evidence="1">Uncharacterized protein</fullName>
    </submittedName>
</protein>
<proteinExistence type="predicted"/>
<sequence>MAKKFIVTYTDGREPDEVAMTMRAMCKAEEVMAREGMNATNESINATARALHCALRFTGKTKQTYADWLESVDDIEPAGTNADTEADPLA</sequence>
<comment type="caution">
    <text evidence="1">The sequence shown here is derived from an EMBL/GenBank/DDBJ whole genome shotgun (WGS) entry which is preliminary data.</text>
</comment>
<dbReference type="EMBL" id="SSTF01000019">
    <property type="protein sequence ID" value="THG24935.1"/>
    <property type="molecule type" value="Genomic_DNA"/>
</dbReference>
<name>A0A4S4F7W7_9BIFI</name>